<evidence type="ECO:0000313" key="3">
    <source>
        <dbReference type="Proteomes" id="UP000557509"/>
    </source>
</evidence>
<organism evidence="2 3">
    <name type="scientific">Toxoplasma gondii</name>
    <dbReference type="NCBI Taxonomy" id="5811"/>
    <lineage>
        <taxon>Eukaryota</taxon>
        <taxon>Sar</taxon>
        <taxon>Alveolata</taxon>
        <taxon>Apicomplexa</taxon>
        <taxon>Conoidasida</taxon>
        <taxon>Coccidia</taxon>
        <taxon>Eucoccidiorida</taxon>
        <taxon>Eimeriorina</taxon>
        <taxon>Sarcocystidae</taxon>
        <taxon>Toxoplasma</taxon>
    </lineage>
</organism>
<dbReference type="AlphaFoldDB" id="A0A7J6JVA0"/>
<evidence type="ECO:0000313" key="2">
    <source>
        <dbReference type="EMBL" id="KAF4639113.1"/>
    </source>
</evidence>
<keyword evidence="3" id="KW-1185">Reference proteome</keyword>
<comment type="caution">
    <text evidence="2">The sequence shown here is derived from an EMBL/GenBank/DDBJ whole genome shotgun (WGS) entry which is preliminary data.</text>
</comment>
<dbReference type="Proteomes" id="UP000557509">
    <property type="component" value="Unassembled WGS sequence"/>
</dbReference>
<evidence type="ECO:0000256" key="1">
    <source>
        <dbReference type="SAM" id="MobiDB-lite"/>
    </source>
</evidence>
<accession>A0A7J6JVA0</accession>
<protein>
    <submittedName>
        <fullName evidence="2">Uncharacterized protein</fullName>
    </submittedName>
</protein>
<gene>
    <name evidence="2" type="ORF">TGRH88_048840</name>
</gene>
<name>A0A7J6JVA0_TOXGO</name>
<reference evidence="2 3" key="1">
    <citation type="submission" date="2020-03" db="EMBL/GenBank/DDBJ databases">
        <title>Genome sequence of Toxoplasma gondii RH-88 strain.</title>
        <authorList>
            <person name="Lorenzi H.A."/>
            <person name="Venepally P."/>
            <person name="Rozenberg A."/>
            <person name="Sibley D."/>
        </authorList>
    </citation>
    <scope>NUCLEOTIDE SEQUENCE [LARGE SCALE GENOMIC DNA]</scope>
    <source>
        <strain evidence="2 3">RH-88</strain>
    </source>
</reference>
<dbReference type="EMBL" id="JAAUHK010000196">
    <property type="protein sequence ID" value="KAF4639113.1"/>
    <property type="molecule type" value="Genomic_DNA"/>
</dbReference>
<feature type="region of interest" description="Disordered" evidence="1">
    <location>
        <begin position="1"/>
        <end position="45"/>
    </location>
</feature>
<proteinExistence type="predicted"/>
<sequence length="74" mass="8225">MLGFYSTQKADGEKQPLPLTARASLSSRPRLRKSRRDIVSSTLRGPFSRSPPPFVRLLCLRVQDGDSPSVGLRL</sequence>